<comment type="caution">
    <text evidence="3">The sequence shown here is derived from an EMBL/GenBank/DDBJ whole genome shotgun (WGS) entry which is preliminary data.</text>
</comment>
<dbReference type="InterPro" id="IPR051325">
    <property type="entry name" value="Nudix_hydrolase_domain"/>
</dbReference>
<dbReference type="GO" id="GO:0004081">
    <property type="term" value="F:bis(5'-nucleosyl)-tetraphosphatase (asymmetrical) activity"/>
    <property type="evidence" value="ECO:0007669"/>
    <property type="project" value="TreeGrafter"/>
</dbReference>
<dbReference type="AlphaFoldDB" id="A0A3M9NKQ4"/>
<organism evidence="3 4">
    <name type="scientific">Hanamia caeni</name>
    <dbReference type="NCBI Taxonomy" id="2294116"/>
    <lineage>
        <taxon>Bacteria</taxon>
        <taxon>Pseudomonadati</taxon>
        <taxon>Bacteroidota</taxon>
        <taxon>Chitinophagia</taxon>
        <taxon>Chitinophagales</taxon>
        <taxon>Chitinophagaceae</taxon>
        <taxon>Hanamia</taxon>
    </lineage>
</organism>
<dbReference type="RefSeq" id="WP_123119916.1">
    <property type="nucleotide sequence ID" value="NZ_RJJR01000004.1"/>
</dbReference>
<dbReference type="PROSITE" id="PS51462">
    <property type="entry name" value="NUDIX"/>
    <property type="match status" value="1"/>
</dbReference>
<dbReference type="GO" id="GO:0006754">
    <property type="term" value="P:ATP biosynthetic process"/>
    <property type="evidence" value="ECO:0007669"/>
    <property type="project" value="TreeGrafter"/>
</dbReference>
<protein>
    <submittedName>
        <fullName evidence="3">NUDIX domain-containing protein</fullName>
    </submittedName>
</protein>
<dbReference type="InterPro" id="IPR020084">
    <property type="entry name" value="NUDIX_hydrolase_CS"/>
</dbReference>
<reference evidence="3 4" key="1">
    <citation type="submission" date="2018-11" db="EMBL/GenBank/DDBJ databases">
        <title>Draft genome sequence of Ferruginibacter sp. BO-59.</title>
        <authorList>
            <person name="Im W.T."/>
        </authorList>
    </citation>
    <scope>NUCLEOTIDE SEQUENCE [LARGE SCALE GENOMIC DNA]</scope>
    <source>
        <strain evidence="3 4">BO-59</strain>
    </source>
</reference>
<dbReference type="SUPFAM" id="SSF55811">
    <property type="entry name" value="Nudix"/>
    <property type="match status" value="1"/>
</dbReference>
<dbReference type="Gene3D" id="3.90.79.10">
    <property type="entry name" value="Nucleoside Triphosphate Pyrophosphohydrolase"/>
    <property type="match status" value="1"/>
</dbReference>
<keyword evidence="1" id="KW-0378">Hydrolase</keyword>
<dbReference type="PANTHER" id="PTHR21340:SF0">
    <property type="entry name" value="BIS(5'-NUCLEOSYL)-TETRAPHOSPHATASE [ASYMMETRICAL]"/>
    <property type="match status" value="1"/>
</dbReference>
<dbReference type="InterPro" id="IPR000086">
    <property type="entry name" value="NUDIX_hydrolase_dom"/>
</dbReference>
<dbReference type="InterPro" id="IPR015797">
    <property type="entry name" value="NUDIX_hydrolase-like_dom_sf"/>
</dbReference>
<accession>A0A3M9NKQ4</accession>
<dbReference type="PANTHER" id="PTHR21340">
    <property type="entry name" value="DIADENOSINE 5,5-P1,P4-TETRAPHOSPHATE PYROPHOSPHOHYDROLASE MUTT"/>
    <property type="match status" value="1"/>
</dbReference>
<proteinExistence type="predicted"/>
<evidence type="ECO:0000259" key="2">
    <source>
        <dbReference type="PROSITE" id="PS51462"/>
    </source>
</evidence>
<dbReference type="CDD" id="cd04662">
    <property type="entry name" value="NUDIX_Hydrolase"/>
    <property type="match status" value="1"/>
</dbReference>
<evidence type="ECO:0000256" key="1">
    <source>
        <dbReference type="ARBA" id="ARBA00022801"/>
    </source>
</evidence>
<keyword evidence="4" id="KW-1185">Reference proteome</keyword>
<dbReference type="EMBL" id="RJJR01000004">
    <property type="protein sequence ID" value="RNI37927.1"/>
    <property type="molecule type" value="Genomic_DNA"/>
</dbReference>
<feature type="domain" description="Nudix hydrolase" evidence="2">
    <location>
        <begin position="1"/>
        <end position="151"/>
    </location>
</feature>
<dbReference type="GO" id="GO:0006167">
    <property type="term" value="P:AMP biosynthetic process"/>
    <property type="evidence" value="ECO:0007669"/>
    <property type="project" value="TreeGrafter"/>
</dbReference>
<dbReference type="Proteomes" id="UP000267223">
    <property type="component" value="Unassembled WGS sequence"/>
</dbReference>
<dbReference type="OrthoDB" id="954553at2"/>
<dbReference type="Pfam" id="PF00293">
    <property type="entry name" value="NUDIX"/>
    <property type="match status" value="1"/>
</dbReference>
<dbReference type="PROSITE" id="PS00893">
    <property type="entry name" value="NUDIX_BOX"/>
    <property type="match status" value="1"/>
</dbReference>
<sequence>MKLSAGFLFYRIKNNIPEYFLVHPGGPFWQKKDTGAWSIPKGEIEKEENPFVAAKREIAEETGIEITIPPENFIQLKEVMQNPGKKVIAWAAETDFNFDKIKSNSFDMEWPPKSGKIQSFAEVDKGEWFSFEEARKKILAGQAPLLEELAEKIKLSIKK</sequence>
<gene>
    <name evidence="3" type="ORF">EFY79_06735</name>
</gene>
<evidence type="ECO:0000313" key="4">
    <source>
        <dbReference type="Proteomes" id="UP000267223"/>
    </source>
</evidence>
<evidence type="ECO:0000313" key="3">
    <source>
        <dbReference type="EMBL" id="RNI37927.1"/>
    </source>
</evidence>
<name>A0A3M9NKQ4_9BACT</name>